<evidence type="ECO:0000256" key="2">
    <source>
        <dbReference type="ARBA" id="ARBA00022475"/>
    </source>
</evidence>
<feature type="transmembrane region" description="Helical" evidence="6">
    <location>
        <begin position="409"/>
        <end position="427"/>
    </location>
</feature>
<protein>
    <submittedName>
        <fullName evidence="7">LptF/LptG family permease</fullName>
    </submittedName>
</protein>
<reference evidence="8" key="1">
    <citation type="journal article" date="2019" name="Int. J. Syst. Evol. Microbiol.">
        <title>The Global Catalogue of Microorganisms (GCM) 10K type strain sequencing project: providing services to taxonomists for standard genome sequencing and annotation.</title>
        <authorList>
            <consortium name="The Broad Institute Genomics Platform"/>
            <consortium name="The Broad Institute Genome Sequencing Center for Infectious Disease"/>
            <person name="Wu L."/>
            <person name="Ma J."/>
        </authorList>
    </citation>
    <scope>NUCLEOTIDE SEQUENCE [LARGE SCALE GENOMIC DNA]</scope>
    <source>
        <strain evidence="8">CCUG 57942</strain>
    </source>
</reference>
<name>A0ABW4ZB58_9BACT</name>
<keyword evidence="3 6" id="KW-0812">Transmembrane</keyword>
<dbReference type="RefSeq" id="WP_377177917.1">
    <property type="nucleotide sequence ID" value="NZ_JBHUJB010000034.1"/>
</dbReference>
<dbReference type="PANTHER" id="PTHR33529:SF6">
    <property type="entry name" value="YJGP_YJGQ FAMILY PERMEASE"/>
    <property type="match status" value="1"/>
</dbReference>
<comment type="subcellular location">
    <subcellularLocation>
        <location evidence="1">Cell membrane</location>
        <topology evidence="1">Multi-pass membrane protein</topology>
    </subcellularLocation>
</comment>
<feature type="transmembrane region" description="Helical" evidence="6">
    <location>
        <begin position="378"/>
        <end position="397"/>
    </location>
</feature>
<keyword evidence="8" id="KW-1185">Reference proteome</keyword>
<evidence type="ECO:0000313" key="7">
    <source>
        <dbReference type="EMBL" id="MFD2158857.1"/>
    </source>
</evidence>
<dbReference type="Proteomes" id="UP001597389">
    <property type="component" value="Unassembled WGS sequence"/>
</dbReference>
<feature type="transmembrane region" description="Helical" evidence="6">
    <location>
        <begin position="124"/>
        <end position="149"/>
    </location>
</feature>
<dbReference type="PANTHER" id="PTHR33529">
    <property type="entry name" value="SLR0882 PROTEIN-RELATED"/>
    <property type="match status" value="1"/>
</dbReference>
<dbReference type="Pfam" id="PF03739">
    <property type="entry name" value="LptF_LptG"/>
    <property type="match status" value="1"/>
</dbReference>
<feature type="transmembrane region" description="Helical" evidence="6">
    <location>
        <begin position="83"/>
        <end position="100"/>
    </location>
</feature>
<dbReference type="InterPro" id="IPR005495">
    <property type="entry name" value="LptG/LptF_permease"/>
</dbReference>
<evidence type="ECO:0000256" key="1">
    <source>
        <dbReference type="ARBA" id="ARBA00004651"/>
    </source>
</evidence>
<evidence type="ECO:0000313" key="8">
    <source>
        <dbReference type="Proteomes" id="UP001597389"/>
    </source>
</evidence>
<evidence type="ECO:0000256" key="4">
    <source>
        <dbReference type="ARBA" id="ARBA00022989"/>
    </source>
</evidence>
<feature type="transmembrane region" description="Helical" evidence="6">
    <location>
        <begin position="351"/>
        <end position="371"/>
    </location>
</feature>
<keyword evidence="4 6" id="KW-1133">Transmembrane helix</keyword>
<keyword evidence="2" id="KW-1003">Cell membrane</keyword>
<evidence type="ECO:0000256" key="5">
    <source>
        <dbReference type="ARBA" id="ARBA00023136"/>
    </source>
</evidence>
<feature type="transmembrane region" description="Helical" evidence="6">
    <location>
        <begin position="50"/>
        <end position="71"/>
    </location>
</feature>
<feature type="transmembrane region" description="Helical" evidence="6">
    <location>
        <begin position="170"/>
        <end position="192"/>
    </location>
</feature>
<dbReference type="EMBL" id="JBHUJB010000034">
    <property type="protein sequence ID" value="MFD2158857.1"/>
    <property type="molecule type" value="Genomic_DNA"/>
</dbReference>
<organism evidence="7 8">
    <name type="scientific">Rubritalea tangerina</name>
    <dbReference type="NCBI Taxonomy" id="430798"/>
    <lineage>
        <taxon>Bacteria</taxon>
        <taxon>Pseudomonadati</taxon>
        <taxon>Verrucomicrobiota</taxon>
        <taxon>Verrucomicrobiia</taxon>
        <taxon>Verrucomicrobiales</taxon>
        <taxon>Rubritaleaceae</taxon>
        <taxon>Rubritalea</taxon>
    </lineage>
</organism>
<evidence type="ECO:0000256" key="3">
    <source>
        <dbReference type="ARBA" id="ARBA00022692"/>
    </source>
</evidence>
<comment type="caution">
    <text evidence="7">The sequence shown here is derived from an EMBL/GenBank/DDBJ whole genome shotgun (WGS) entry which is preliminary data.</text>
</comment>
<sequence>MPKALSKLLWPTLLFILGAGASFLLCPIEQAAVNQQIIGYPDSVVPAYQLRPWLLSFILFIPFLASVIYRCCGTLDRYTLKTFLNSFAICFGALFIIMFLEDIQDNLSDFKESEDMLYLMGKHYLIKLPSLLVFILPYSLMLGLLWSLGKMSKDQEIVAMIQTGRSVTRIVGPLIGFGFLCTLMCMVFNYHWAPYADSQEKSILEQARGIEASEARHVAYQNNDDSRHWYVGAFPAEHDHGEPLKSVNITVMKDDSIVQRIITKNASWSVDARIWELETPLIHTIKEGNVTPVTHNENLTFDWPETPYQIINPGLKPPYLGIPGLTSWLANHRDHPLSDKRSYLTHWHYRIAHPFICMITIMLAAPLGIVFNRRGLGGGVAVAIFLCAGMIFCSTVFPTLGESGHLSPVLAAWATNIIFTLVALVLFHRRMTGQPIYQTLKNLLGN</sequence>
<gene>
    <name evidence="7" type="ORF">ACFSW8_08115</name>
</gene>
<accession>A0ABW4ZB58</accession>
<proteinExistence type="predicted"/>
<evidence type="ECO:0000256" key="6">
    <source>
        <dbReference type="SAM" id="Phobius"/>
    </source>
</evidence>
<keyword evidence="5 6" id="KW-0472">Membrane</keyword>